<dbReference type="Pfam" id="PF07714">
    <property type="entry name" value="PK_Tyr_Ser-Thr"/>
    <property type="match status" value="1"/>
</dbReference>
<evidence type="ECO:0000256" key="2">
    <source>
        <dbReference type="ARBA" id="ARBA00022527"/>
    </source>
</evidence>
<evidence type="ECO:0000256" key="6">
    <source>
        <dbReference type="ARBA" id="ARBA00022741"/>
    </source>
</evidence>
<evidence type="ECO:0000313" key="19">
    <source>
        <dbReference type="Proteomes" id="UP000886885"/>
    </source>
</evidence>
<feature type="transmembrane region" description="Helical" evidence="14">
    <location>
        <begin position="266"/>
        <end position="289"/>
    </location>
</feature>
<keyword evidence="6" id="KW-0547">Nucleotide-binding</keyword>
<keyword evidence="5" id="KW-0677">Repeat</keyword>
<comment type="catalytic activity">
    <reaction evidence="12">
        <text>L-threonyl-[protein] + ATP = O-phospho-L-threonyl-[protein] + ADP + H(+)</text>
        <dbReference type="Rhea" id="RHEA:46608"/>
        <dbReference type="Rhea" id="RHEA-COMP:11060"/>
        <dbReference type="Rhea" id="RHEA-COMP:11605"/>
        <dbReference type="ChEBI" id="CHEBI:15378"/>
        <dbReference type="ChEBI" id="CHEBI:30013"/>
        <dbReference type="ChEBI" id="CHEBI:30616"/>
        <dbReference type="ChEBI" id="CHEBI:61977"/>
        <dbReference type="ChEBI" id="CHEBI:456216"/>
        <dbReference type="EC" id="2.7.11.1"/>
    </reaction>
</comment>
<protein>
    <recommendedName>
        <fullName evidence="1">non-specific serine/threonine protein kinase</fullName>
        <ecNumber evidence="1">2.7.11.1</ecNumber>
    </recommendedName>
</protein>
<dbReference type="Pfam" id="PF01657">
    <property type="entry name" value="Stress-antifung"/>
    <property type="match status" value="2"/>
</dbReference>
<gene>
    <name evidence="18" type="ORF">POTOM_040487</name>
</gene>
<dbReference type="GO" id="GO:0004674">
    <property type="term" value="F:protein serine/threonine kinase activity"/>
    <property type="evidence" value="ECO:0007669"/>
    <property type="project" value="UniProtKB-KW"/>
</dbReference>
<keyword evidence="3" id="KW-0808">Transferase</keyword>
<keyword evidence="14" id="KW-0472">Membrane</keyword>
<dbReference type="InterPro" id="IPR008271">
    <property type="entry name" value="Ser/Thr_kinase_AS"/>
</dbReference>
<feature type="domain" description="Protein kinase" evidence="16">
    <location>
        <begin position="166"/>
        <end position="513"/>
    </location>
</feature>
<evidence type="ECO:0000256" key="14">
    <source>
        <dbReference type="SAM" id="Phobius"/>
    </source>
</evidence>
<proteinExistence type="predicted"/>
<dbReference type="GO" id="GO:0005886">
    <property type="term" value="C:plasma membrane"/>
    <property type="evidence" value="ECO:0007669"/>
    <property type="project" value="TreeGrafter"/>
</dbReference>
<dbReference type="InterPro" id="IPR002902">
    <property type="entry name" value="GNK2"/>
</dbReference>
<feature type="signal peptide" evidence="15">
    <location>
        <begin position="1"/>
        <end position="30"/>
    </location>
</feature>
<keyword evidence="14" id="KW-1133">Transmembrane helix</keyword>
<dbReference type="OrthoDB" id="835046at2759"/>
<evidence type="ECO:0000256" key="10">
    <source>
        <dbReference type="ARBA" id="ARBA00023170"/>
    </source>
</evidence>
<keyword evidence="9" id="KW-1015">Disulfide bond</keyword>
<dbReference type="EC" id="2.7.11.1" evidence="1"/>
<dbReference type="PROSITE" id="PS00108">
    <property type="entry name" value="PROTEIN_KINASE_ST"/>
    <property type="match status" value="1"/>
</dbReference>
<reference evidence="18" key="1">
    <citation type="journal article" date="2020" name="bioRxiv">
        <title>Hybrid origin of Populus tomentosa Carr. identified through genome sequencing and phylogenomic analysis.</title>
        <authorList>
            <person name="An X."/>
            <person name="Gao K."/>
            <person name="Chen Z."/>
            <person name="Li J."/>
            <person name="Yang X."/>
            <person name="Yang X."/>
            <person name="Zhou J."/>
            <person name="Guo T."/>
            <person name="Zhao T."/>
            <person name="Huang S."/>
            <person name="Miao D."/>
            <person name="Khan W.U."/>
            <person name="Rao P."/>
            <person name="Ye M."/>
            <person name="Lei B."/>
            <person name="Liao W."/>
            <person name="Wang J."/>
            <person name="Ji L."/>
            <person name="Li Y."/>
            <person name="Guo B."/>
            <person name="Mustafa N.S."/>
            <person name="Li S."/>
            <person name="Yun Q."/>
            <person name="Keller S.R."/>
            <person name="Mao J."/>
            <person name="Zhang R."/>
            <person name="Strauss S.H."/>
        </authorList>
    </citation>
    <scope>NUCLEOTIDE SEQUENCE</scope>
    <source>
        <strain evidence="18">GM15</strain>
        <tissue evidence="18">Leaf</tissue>
    </source>
</reference>
<evidence type="ECO:0000256" key="8">
    <source>
        <dbReference type="ARBA" id="ARBA00022840"/>
    </source>
</evidence>
<keyword evidence="10" id="KW-0675">Receptor</keyword>
<evidence type="ECO:0000259" key="17">
    <source>
        <dbReference type="PROSITE" id="PS51473"/>
    </source>
</evidence>
<dbReference type="InterPro" id="IPR000719">
    <property type="entry name" value="Prot_kinase_dom"/>
</dbReference>
<dbReference type="Proteomes" id="UP000886885">
    <property type="component" value="Chromosome 11D"/>
</dbReference>
<dbReference type="PANTHER" id="PTHR27002:SF679">
    <property type="entry name" value="CYSTEINE-RICH RECEPTOR-LIKE PROTEIN KINASE 10 ISOFORM X1"/>
    <property type="match status" value="1"/>
</dbReference>
<dbReference type="GO" id="GO:0005524">
    <property type="term" value="F:ATP binding"/>
    <property type="evidence" value="ECO:0007669"/>
    <property type="project" value="UniProtKB-KW"/>
</dbReference>
<dbReference type="FunFam" id="1.10.510.10:FF:000060">
    <property type="entry name" value="G-type lectin S-receptor-like serine/threonine-protein kinase"/>
    <property type="match status" value="1"/>
</dbReference>
<keyword evidence="11" id="KW-0325">Glycoprotein</keyword>
<comment type="caution">
    <text evidence="18">The sequence shown here is derived from an EMBL/GenBank/DDBJ whole genome shotgun (WGS) entry which is preliminary data.</text>
</comment>
<evidence type="ECO:0000256" key="9">
    <source>
        <dbReference type="ARBA" id="ARBA00023157"/>
    </source>
</evidence>
<keyword evidence="8" id="KW-0067">ATP-binding</keyword>
<dbReference type="PROSITE" id="PS50011">
    <property type="entry name" value="PROTEIN_KINASE_DOM"/>
    <property type="match status" value="1"/>
</dbReference>
<keyword evidence="14" id="KW-0812">Transmembrane</keyword>
<evidence type="ECO:0000259" key="16">
    <source>
        <dbReference type="PROSITE" id="PS50011"/>
    </source>
</evidence>
<dbReference type="InterPro" id="IPR001245">
    <property type="entry name" value="Ser-Thr/Tyr_kinase_cat_dom"/>
</dbReference>
<dbReference type="AlphaFoldDB" id="A0A8X7YKU4"/>
<dbReference type="FunFam" id="3.30.430.20:FF:000002">
    <property type="entry name" value="Cysteine-rich receptor-like protein kinase 10"/>
    <property type="match status" value="1"/>
</dbReference>
<dbReference type="PANTHER" id="PTHR27002">
    <property type="entry name" value="RECEPTOR-LIKE SERINE/THREONINE-PROTEIN KINASE SD1-8"/>
    <property type="match status" value="1"/>
</dbReference>
<feature type="domain" description="Gnk2-homologous" evidence="17">
    <location>
        <begin position="139"/>
        <end position="246"/>
    </location>
</feature>
<evidence type="ECO:0000256" key="4">
    <source>
        <dbReference type="ARBA" id="ARBA00022729"/>
    </source>
</evidence>
<accession>A0A8X7YKU4</accession>
<feature type="domain" description="Gnk2-homologous" evidence="17">
    <location>
        <begin position="31"/>
        <end position="133"/>
    </location>
</feature>
<keyword evidence="2" id="KW-0723">Serine/threonine-protein kinase</keyword>
<evidence type="ECO:0000256" key="1">
    <source>
        <dbReference type="ARBA" id="ARBA00012513"/>
    </source>
</evidence>
<feature type="chain" id="PRO_5036503576" description="non-specific serine/threonine protein kinase" evidence="15">
    <location>
        <begin position="31"/>
        <end position="550"/>
    </location>
</feature>
<keyword evidence="19" id="KW-1185">Reference proteome</keyword>
<comment type="catalytic activity">
    <reaction evidence="13">
        <text>L-seryl-[protein] + ATP = O-phospho-L-seryl-[protein] + ADP + H(+)</text>
        <dbReference type="Rhea" id="RHEA:17989"/>
        <dbReference type="Rhea" id="RHEA-COMP:9863"/>
        <dbReference type="Rhea" id="RHEA-COMP:11604"/>
        <dbReference type="ChEBI" id="CHEBI:15378"/>
        <dbReference type="ChEBI" id="CHEBI:29999"/>
        <dbReference type="ChEBI" id="CHEBI:30616"/>
        <dbReference type="ChEBI" id="CHEBI:83421"/>
        <dbReference type="ChEBI" id="CHEBI:456216"/>
        <dbReference type="EC" id="2.7.11.1"/>
    </reaction>
</comment>
<dbReference type="CDD" id="cd23509">
    <property type="entry name" value="Gnk2-like"/>
    <property type="match status" value="2"/>
</dbReference>
<dbReference type="EMBL" id="JAAWWB010000022">
    <property type="protein sequence ID" value="KAG6754693.1"/>
    <property type="molecule type" value="Genomic_DNA"/>
</dbReference>
<evidence type="ECO:0000256" key="5">
    <source>
        <dbReference type="ARBA" id="ARBA00022737"/>
    </source>
</evidence>
<evidence type="ECO:0000256" key="3">
    <source>
        <dbReference type="ARBA" id="ARBA00022679"/>
    </source>
</evidence>
<sequence>MGKMFSSFAKSFQLLLLCFSLANFLDLSYADPPYKGCSNNSSYSPNSPFQDNLEILMSSLRSNASVSKPYNTSTGNDLDRIYAQYMCLNYVTHDECSTCIKVASQTITRLCPGDKEAVVWEELCQLRYSSQNFLAHLDVSGNFPQYNKKDVKNPVQFRSVVNETLDNLIKQAAFNASANMYATTEVPFNDTYTLYALVQCSTDLSPDDCNTCLRTALANIWNCCYASRGVWVLSRSCYLRYELYAFYEALQANNEFFSLNEGNRRIWMIIILTVAGALLVVVILGFFLVKRNGIEKWKKENTRQFDIGLGIGRPNHTDFQLQNPNKRAQLDWQTRIGIINGIAKGTLYLHEDSRHRIIHRDLKASNVLLDKDMNPKISDFGMARTFAGSEVEANTARIVGTYGYMAPEYAMEGLYSIKSDVFSFGVLLLEIITGKKNSGFKSKRASTLLAYAWPLWNEGNELLLIDSLLADSCCSDEFSRYMHNGLLCVQEDFGGRPTMSSVVSMLKNESSTLPKPKRPGFFAWTFTGHCEANASKCSVNGLTISDVFPR</sequence>
<evidence type="ECO:0000256" key="13">
    <source>
        <dbReference type="ARBA" id="ARBA00048679"/>
    </source>
</evidence>
<dbReference type="PROSITE" id="PS51473">
    <property type="entry name" value="GNK2"/>
    <property type="match status" value="2"/>
</dbReference>
<name>A0A8X7YKU4_POPTO</name>
<evidence type="ECO:0000313" key="18">
    <source>
        <dbReference type="EMBL" id="KAG6754693.1"/>
    </source>
</evidence>
<dbReference type="SMART" id="SM00220">
    <property type="entry name" value="S_TKc"/>
    <property type="match status" value="1"/>
</dbReference>
<evidence type="ECO:0000256" key="7">
    <source>
        <dbReference type="ARBA" id="ARBA00022777"/>
    </source>
</evidence>
<evidence type="ECO:0000256" key="15">
    <source>
        <dbReference type="SAM" id="SignalP"/>
    </source>
</evidence>
<evidence type="ECO:0000256" key="11">
    <source>
        <dbReference type="ARBA" id="ARBA00023180"/>
    </source>
</evidence>
<keyword evidence="7" id="KW-0418">Kinase</keyword>
<organism evidence="18 19">
    <name type="scientific">Populus tomentosa</name>
    <name type="common">Chinese white poplar</name>
    <dbReference type="NCBI Taxonomy" id="118781"/>
    <lineage>
        <taxon>Eukaryota</taxon>
        <taxon>Viridiplantae</taxon>
        <taxon>Streptophyta</taxon>
        <taxon>Embryophyta</taxon>
        <taxon>Tracheophyta</taxon>
        <taxon>Spermatophyta</taxon>
        <taxon>Magnoliopsida</taxon>
        <taxon>eudicotyledons</taxon>
        <taxon>Gunneridae</taxon>
        <taxon>Pentapetalae</taxon>
        <taxon>rosids</taxon>
        <taxon>fabids</taxon>
        <taxon>Malpighiales</taxon>
        <taxon>Salicaceae</taxon>
        <taxon>Saliceae</taxon>
        <taxon>Populus</taxon>
    </lineage>
</organism>
<keyword evidence="4 15" id="KW-0732">Signal</keyword>
<evidence type="ECO:0000256" key="12">
    <source>
        <dbReference type="ARBA" id="ARBA00047899"/>
    </source>
</evidence>